<evidence type="ECO:0000313" key="2">
    <source>
        <dbReference type="EMBL" id="TWB87143.1"/>
    </source>
</evidence>
<comment type="caution">
    <text evidence="2">The sequence shown here is derived from an EMBL/GenBank/DDBJ whole genome shotgun (WGS) entry which is preliminary data.</text>
</comment>
<reference evidence="2 3" key="1">
    <citation type="submission" date="2019-06" db="EMBL/GenBank/DDBJ databases">
        <title>Genomic Encyclopedia of Type Strains, Phase IV (KMG-V): Genome sequencing to study the core and pangenomes of soil and plant-associated prokaryotes.</title>
        <authorList>
            <person name="Whitman W."/>
        </authorList>
    </citation>
    <scope>NUCLEOTIDE SEQUENCE [LARGE SCALE GENOMIC DNA]</scope>
    <source>
        <strain evidence="2 3">BR 10355</strain>
    </source>
</reference>
<organism evidence="2 3">
    <name type="scientific">Bradyrhizobium macuxiense</name>
    <dbReference type="NCBI Taxonomy" id="1755647"/>
    <lineage>
        <taxon>Bacteria</taxon>
        <taxon>Pseudomonadati</taxon>
        <taxon>Pseudomonadota</taxon>
        <taxon>Alphaproteobacteria</taxon>
        <taxon>Hyphomicrobiales</taxon>
        <taxon>Nitrobacteraceae</taxon>
        <taxon>Bradyrhizobium</taxon>
    </lineage>
</organism>
<keyword evidence="3" id="KW-1185">Reference proteome</keyword>
<dbReference type="Proteomes" id="UP000321304">
    <property type="component" value="Unassembled WGS sequence"/>
</dbReference>
<protein>
    <submittedName>
        <fullName evidence="2">Uncharacterized protein</fullName>
    </submittedName>
</protein>
<gene>
    <name evidence="2" type="ORF">FBZ93_12374</name>
</gene>
<evidence type="ECO:0000256" key="1">
    <source>
        <dbReference type="SAM" id="MobiDB-lite"/>
    </source>
</evidence>
<accession>A0A560KV67</accession>
<evidence type="ECO:0000313" key="3">
    <source>
        <dbReference type="Proteomes" id="UP000321304"/>
    </source>
</evidence>
<feature type="compositionally biased region" description="Low complexity" evidence="1">
    <location>
        <begin position="52"/>
        <end position="62"/>
    </location>
</feature>
<dbReference type="EMBL" id="VITY01000023">
    <property type="protein sequence ID" value="TWB87143.1"/>
    <property type="molecule type" value="Genomic_DNA"/>
</dbReference>
<dbReference type="AlphaFoldDB" id="A0A560KV67"/>
<name>A0A560KV67_9BRAD</name>
<proteinExistence type="predicted"/>
<feature type="region of interest" description="Disordered" evidence="1">
    <location>
        <begin position="51"/>
        <end position="70"/>
    </location>
</feature>
<sequence length="70" mass="7246">MSAYQNEHQTVRPLSDEEVESVTGGCFGIPVSDGHGGVIYVSPTLGRGPWLPTSTGPTFPTGGPFGPFPA</sequence>